<dbReference type="InterPro" id="IPR018247">
    <property type="entry name" value="EF_Hand_1_Ca_BS"/>
</dbReference>
<evidence type="ECO:0000313" key="8">
    <source>
        <dbReference type="Proteomes" id="UP001497516"/>
    </source>
</evidence>
<dbReference type="Pfam" id="PF13405">
    <property type="entry name" value="EF-hand_6"/>
    <property type="match status" value="1"/>
</dbReference>
<evidence type="ECO:0000256" key="3">
    <source>
        <dbReference type="ARBA" id="ARBA00022737"/>
    </source>
</evidence>
<dbReference type="Gene3D" id="1.10.238.10">
    <property type="entry name" value="EF-hand"/>
    <property type="match status" value="1"/>
</dbReference>
<dbReference type="PROSITE" id="PS00018">
    <property type="entry name" value="EF_HAND_1"/>
    <property type="match status" value="2"/>
</dbReference>
<feature type="domain" description="EF-hand" evidence="6">
    <location>
        <begin position="149"/>
        <end position="184"/>
    </location>
</feature>
<sequence>MLFSSPSPSPSSSHSPSTLSSSLHPNLPTNPFMTPGLHAADLRRIFHRLDRNGDGLLSIDELGWLLDRIGSSLHFTSDELESSVGKSALDFDEFLAFCRSIEGDGGESAAAVERDLEEAFRVFDLNGDGLITSEELQKVLSRLGLWDETTGKDCRRMISPYDSNLDGALDLEEFKNMMLQTTPSSASA</sequence>
<keyword evidence="3" id="KW-0677">Repeat</keyword>
<evidence type="ECO:0000256" key="2">
    <source>
        <dbReference type="ARBA" id="ARBA00022723"/>
    </source>
</evidence>
<organism evidence="7 8">
    <name type="scientific">Linum trigynum</name>
    <dbReference type="NCBI Taxonomy" id="586398"/>
    <lineage>
        <taxon>Eukaryota</taxon>
        <taxon>Viridiplantae</taxon>
        <taxon>Streptophyta</taxon>
        <taxon>Embryophyta</taxon>
        <taxon>Tracheophyta</taxon>
        <taxon>Spermatophyta</taxon>
        <taxon>Magnoliopsida</taxon>
        <taxon>eudicotyledons</taxon>
        <taxon>Gunneridae</taxon>
        <taxon>Pentapetalae</taxon>
        <taxon>rosids</taxon>
        <taxon>fabids</taxon>
        <taxon>Malpighiales</taxon>
        <taxon>Linaceae</taxon>
        <taxon>Linum</taxon>
    </lineage>
</organism>
<keyword evidence="8" id="KW-1185">Reference proteome</keyword>
<dbReference type="GO" id="GO:0005737">
    <property type="term" value="C:cytoplasm"/>
    <property type="evidence" value="ECO:0007669"/>
    <property type="project" value="UniProtKB-ARBA"/>
</dbReference>
<dbReference type="PANTHER" id="PTHR10891">
    <property type="entry name" value="EF-HAND CALCIUM-BINDING DOMAIN CONTAINING PROTEIN"/>
    <property type="match status" value="1"/>
</dbReference>
<protein>
    <recommendedName>
        <fullName evidence="6">EF-hand domain-containing protein</fullName>
    </recommendedName>
</protein>
<comment type="function">
    <text evidence="1">Potential calcium sensor.</text>
</comment>
<dbReference type="InterPro" id="IPR011992">
    <property type="entry name" value="EF-hand-dom_pair"/>
</dbReference>
<name>A0AAV2D0C3_9ROSI</name>
<keyword evidence="2" id="KW-0479">Metal-binding</keyword>
<dbReference type="CDD" id="cd00051">
    <property type="entry name" value="EFh"/>
    <property type="match status" value="1"/>
</dbReference>
<keyword evidence="4" id="KW-0106">Calcium</keyword>
<dbReference type="PROSITE" id="PS50222">
    <property type="entry name" value="EF_HAND_2"/>
    <property type="match status" value="3"/>
</dbReference>
<gene>
    <name evidence="7" type="ORF">LTRI10_LOCUS9540</name>
</gene>
<dbReference type="GO" id="GO:0005509">
    <property type="term" value="F:calcium ion binding"/>
    <property type="evidence" value="ECO:0007669"/>
    <property type="project" value="InterPro"/>
</dbReference>
<evidence type="ECO:0000256" key="5">
    <source>
        <dbReference type="SAM" id="MobiDB-lite"/>
    </source>
</evidence>
<reference evidence="7 8" key="1">
    <citation type="submission" date="2024-04" db="EMBL/GenBank/DDBJ databases">
        <authorList>
            <person name="Fracassetti M."/>
        </authorList>
    </citation>
    <scope>NUCLEOTIDE SEQUENCE [LARGE SCALE GENOMIC DNA]</scope>
</reference>
<feature type="domain" description="EF-hand" evidence="6">
    <location>
        <begin position="111"/>
        <end position="146"/>
    </location>
</feature>
<evidence type="ECO:0000256" key="1">
    <source>
        <dbReference type="ARBA" id="ARBA00003291"/>
    </source>
</evidence>
<dbReference type="EMBL" id="OZ034814">
    <property type="protein sequence ID" value="CAL1362619.1"/>
    <property type="molecule type" value="Genomic_DNA"/>
</dbReference>
<evidence type="ECO:0000313" key="7">
    <source>
        <dbReference type="EMBL" id="CAL1362619.1"/>
    </source>
</evidence>
<accession>A0AAV2D0C3</accession>
<evidence type="ECO:0000259" key="6">
    <source>
        <dbReference type="PROSITE" id="PS50222"/>
    </source>
</evidence>
<feature type="region of interest" description="Disordered" evidence="5">
    <location>
        <begin position="1"/>
        <end position="27"/>
    </location>
</feature>
<feature type="domain" description="EF-hand" evidence="6">
    <location>
        <begin position="37"/>
        <end position="72"/>
    </location>
</feature>
<dbReference type="SMART" id="SM00054">
    <property type="entry name" value="EFh"/>
    <property type="match status" value="3"/>
</dbReference>
<dbReference type="Pfam" id="PF13499">
    <property type="entry name" value="EF-hand_7"/>
    <property type="match status" value="1"/>
</dbReference>
<evidence type="ECO:0000256" key="4">
    <source>
        <dbReference type="ARBA" id="ARBA00022837"/>
    </source>
</evidence>
<dbReference type="AlphaFoldDB" id="A0AAV2D0C3"/>
<dbReference type="FunFam" id="1.10.238.10:FF:000089">
    <property type="entry name" value="calmodulin-like protein 3"/>
    <property type="match status" value="1"/>
</dbReference>
<proteinExistence type="predicted"/>
<dbReference type="InterPro" id="IPR002048">
    <property type="entry name" value="EF_hand_dom"/>
</dbReference>
<dbReference type="InterPro" id="IPR039647">
    <property type="entry name" value="EF_hand_pair_protein_CML-like"/>
</dbReference>
<dbReference type="SUPFAM" id="SSF47473">
    <property type="entry name" value="EF-hand"/>
    <property type="match status" value="1"/>
</dbReference>
<dbReference type="Proteomes" id="UP001497516">
    <property type="component" value="Chromosome 10"/>
</dbReference>